<dbReference type="PANTHER" id="PTHR34853:SF1">
    <property type="entry name" value="LIPASE 5"/>
    <property type="match status" value="1"/>
</dbReference>
<feature type="signal peptide" evidence="1">
    <location>
        <begin position="1"/>
        <end position="32"/>
    </location>
</feature>
<sequence>MLPVRFRRVRRVAIVVTAAAALVICGSATAIAAPVPPPAPALPALPGVPTPPLPPASELGPSYSDPGPLYRHPANLAAMRDGDVIGAERKPQPFRVVPSETWQIRYKTTDSHGAPMVGVTLVMAPLNRPANVPLLSYQMITNALGMRCQASHSVYTSLDFSASPVDPWGFNFALLRGWAIAVPDHLGERSAYGAVRQSGHVILDGIRAATRWAPLRLQKSRVGMSGYSGGGMATASAAAQQPTYAPDVNLVGSAEGGVPTNLEQMAQAIGTEKTHPAFGLAMAAALGLEREYPEELPISKHLNWLGLQTRAQMANACTNEILTVGFGKTARMLATNFDLLNDPSTRKVLRDNSIGYMPETPTAPILEFHSPTDPLISVAFLNQTMARYCSAGTRVLQLSTPAPEHLSAAAIGFFPALQWLQDRFDGKPAPTTCR</sequence>
<evidence type="ECO:0000256" key="1">
    <source>
        <dbReference type="SAM" id="SignalP"/>
    </source>
</evidence>
<accession>A0ABT1GWJ7</accession>
<keyword evidence="3" id="KW-1185">Reference proteome</keyword>
<feature type="chain" id="PRO_5045878017" evidence="1">
    <location>
        <begin position="33"/>
        <end position="434"/>
    </location>
</feature>
<dbReference type="Gene3D" id="1.10.260.130">
    <property type="match status" value="1"/>
</dbReference>
<comment type="caution">
    <text evidence="2">The sequence shown here is derived from an EMBL/GenBank/DDBJ whole genome shotgun (WGS) entry which is preliminary data.</text>
</comment>
<protein>
    <submittedName>
        <fullName evidence="2">Triacylglycerol lipase</fullName>
    </submittedName>
</protein>
<dbReference type="InterPro" id="IPR029058">
    <property type="entry name" value="AB_hydrolase_fold"/>
</dbReference>
<dbReference type="Pfam" id="PF03583">
    <property type="entry name" value="LIP"/>
    <property type="match status" value="1"/>
</dbReference>
<proteinExistence type="predicted"/>
<keyword evidence="1" id="KW-0732">Signal</keyword>
<dbReference type="EMBL" id="JAMTCG010000001">
    <property type="protein sequence ID" value="MCP2159362.1"/>
    <property type="molecule type" value="Genomic_DNA"/>
</dbReference>
<gene>
    <name evidence="2" type="ORF">LX12_000526</name>
</gene>
<evidence type="ECO:0000313" key="3">
    <source>
        <dbReference type="Proteomes" id="UP001205740"/>
    </source>
</evidence>
<dbReference type="SUPFAM" id="SSF53474">
    <property type="entry name" value="alpha/beta-Hydrolases"/>
    <property type="match status" value="1"/>
</dbReference>
<dbReference type="InterPro" id="IPR005152">
    <property type="entry name" value="Lipase_secreted"/>
</dbReference>
<dbReference type="PIRSF" id="PIRSF029171">
    <property type="entry name" value="Esterase_LipA"/>
    <property type="match status" value="1"/>
</dbReference>
<dbReference type="Gene3D" id="3.40.50.1820">
    <property type="entry name" value="alpha/beta hydrolase"/>
    <property type="match status" value="1"/>
</dbReference>
<organism evidence="2 3">
    <name type="scientific">Williamsia serinedens</name>
    <dbReference type="NCBI Taxonomy" id="391736"/>
    <lineage>
        <taxon>Bacteria</taxon>
        <taxon>Bacillati</taxon>
        <taxon>Actinomycetota</taxon>
        <taxon>Actinomycetes</taxon>
        <taxon>Mycobacteriales</taxon>
        <taxon>Nocardiaceae</taxon>
        <taxon>Williamsia</taxon>
    </lineage>
</organism>
<dbReference type="PANTHER" id="PTHR34853">
    <property type="match status" value="1"/>
</dbReference>
<name>A0ABT1GWJ7_9NOCA</name>
<evidence type="ECO:0000313" key="2">
    <source>
        <dbReference type="EMBL" id="MCP2159362.1"/>
    </source>
</evidence>
<reference evidence="2 3" key="1">
    <citation type="submission" date="2022-06" db="EMBL/GenBank/DDBJ databases">
        <title>Genomic Encyclopedia of Archaeal and Bacterial Type Strains, Phase II (KMG-II): from individual species to whole genera.</title>
        <authorList>
            <person name="Goeker M."/>
        </authorList>
    </citation>
    <scope>NUCLEOTIDE SEQUENCE [LARGE SCALE GENOMIC DNA]</scope>
    <source>
        <strain evidence="2 3">DSM 45037</strain>
    </source>
</reference>
<dbReference type="Proteomes" id="UP001205740">
    <property type="component" value="Unassembled WGS sequence"/>
</dbReference>